<evidence type="ECO:0000256" key="2">
    <source>
        <dbReference type="ARBA" id="ARBA00009326"/>
    </source>
</evidence>
<dbReference type="InterPro" id="IPR001578">
    <property type="entry name" value="Peptidase_C12_UCH"/>
</dbReference>
<evidence type="ECO:0000259" key="9">
    <source>
        <dbReference type="PROSITE" id="PS52048"/>
    </source>
</evidence>
<dbReference type="PROSITE" id="PS52048">
    <property type="entry name" value="UCH_DOMAIN"/>
    <property type="match status" value="1"/>
</dbReference>
<name>A0A4Q2DSU3_9AGAR</name>
<dbReference type="EC" id="3.4.19.12" evidence="8"/>
<dbReference type="InterPro" id="IPR038765">
    <property type="entry name" value="Papain-like_cys_pep_sf"/>
</dbReference>
<dbReference type="GO" id="GO:0004843">
    <property type="term" value="F:cysteine-type deubiquitinase activity"/>
    <property type="evidence" value="ECO:0007669"/>
    <property type="project" value="UniProtKB-EC"/>
</dbReference>
<accession>A0A4Q2DSU3</accession>
<reference evidence="10 11" key="1">
    <citation type="submission" date="2019-01" db="EMBL/GenBank/DDBJ databases">
        <title>Draft genome sequence of Psathyrella aberdarensis IHI B618.</title>
        <authorList>
            <person name="Buettner E."/>
            <person name="Kellner H."/>
        </authorList>
    </citation>
    <scope>NUCLEOTIDE SEQUENCE [LARGE SCALE GENOMIC DNA]</scope>
    <source>
        <strain evidence="10 11">IHI B618</strain>
    </source>
</reference>
<keyword evidence="3 8" id="KW-0645">Protease</keyword>
<comment type="catalytic activity">
    <reaction evidence="1 8">
        <text>Thiol-dependent hydrolysis of ester, thioester, amide, peptide and isopeptide bonds formed by the C-terminal Gly of ubiquitin (a 76-residue protein attached to proteins as an intracellular targeting signal).</text>
        <dbReference type="EC" id="3.4.19.12"/>
    </reaction>
</comment>
<sequence>MDPERSVYKQTRPNYRKAFIALECDPDIFTELAHNLGADGVEFHDIMSFDPDMLLFIPRPVLAFILVFPPSVEYDEGVTEREKAVPVYHGKGEDEPTIWFAQTIQNACGLYAILHALSNGIDRSRIRRGSPLDDFLTTAIPLAPYERALALEASADIEHAHTSAAKKGISRVPDAKDDIKHHYICFVKSPKDGHVYEMNGTSNGPMCHASTVAESDDLLEGGTLDLIKYYIKQAGGDVGFSLLALTSS</sequence>
<comment type="similarity">
    <text evidence="2 7 8">Belongs to the peptidase C12 family.</text>
</comment>
<keyword evidence="11" id="KW-1185">Reference proteome</keyword>
<dbReference type="InterPro" id="IPR036959">
    <property type="entry name" value="Peptidase_C12_UCH_sf"/>
</dbReference>
<evidence type="ECO:0000313" key="10">
    <source>
        <dbReference type="EMBL" id="RXW21905.1"/>
    </source>
</evidence>
<dbReference type="PRINTS" id="PR00707">
    <property type="entry name" value="UBCTHYDRLASE"/>
</dbReference>
<comment type="caution">
    <text evidence="10">The sequence shown here is derived from an EMBL/GenBank/DDBJ whole genome shotgun (WGS) entry which is preliminary data.</text>
</comment>
<comment type="caution">
    <text evidence="7">Lacks conserved residue(s) required for the propagation of feature annotation.</text>
</comment>
<dbReference type="PANTHER" id="PTHR10589:SF17">
    <property type="entry name" value="UBIQUITIN CARBOXYL-TERMINAL HYDROLASE"/>
    <property type="match status" value="1"/>
</dbReference>
<dbReference type="GO" id="GO:0005737">
    <property type="term" value="C:cytoplasm"/>
    <property type="evidence" value="ECO:0007669"/>
    <property type="project" value="TreeGrafter"/>
</dbReference>
<dbReference type="AlphaFoldDB" id="A0A4Q2DSU3"/>
<dbReference type="PROSITE" id="PS00140">
    <property type="entry name" value="UCH_1"/>
    <property type="match status" value="1"/>
</dbReference>
<dbReference type="FunFam" id="3.40.532.10:FF:000006">
    <property type="entry name" value="Ubiquitin carboxyl-terminal hydrolase"/>
    <property type="match status" value="1"/>
</dbReference>
<evidence type="ECO:0000256" key="7">
    <source>
        <dbReference type="PROSITE-ProRule" id="PRU01393"/>
    </source>
</evidence>
<proteinExistence type="inferred from homology"/>
<feature type="domain" description="UCH catalytic" evidence="9">
    <location>
        <begin position="18"/>
        <end position="247"/>
    </location>
</feature>
<gene>
    <name evidence="10" type="ORF">EST38_g3948</name>
</gene>
<dbReference type="GO" id="GO:0016579">
    <property type="term" value="P:protein deubiquitination"/>
    <property type="evidence" value="ECO:0007669"/>
    <property type="project" value="TreeGrafter"/>
</dbReference>
<evidence type="ECO:0000313" key="11">
    <source>
        <dbReference type="Proteomes" id="UP000290288"/>
    </source>
</evidence>
<protein>
    <recommendedName>
        <fullName evidence="8">Ubiquitin carboxyl-terminal hydrolase</fullName>
        <ecNumber evidence="8">3.4.19.12</ecNumber>
    </recommendedName>
</protein>
<dbReference type="EMBL" id="SDEE01000090">
    <property type="protein sequence ID" value="RXW21905.1"/>
    <property type="molecule type" value="Genomic_DNA"/>
</dbReference>
<dbReference type="OrthoDB" id="427186at2759"/>
<dbReference type="SUPFAM" id="SSF54001">
    <property type="entry name" value="Cysteine proteinases"/>
    <property type="match status" value="1"/>
</dbReference>
<evidence type="ECO:0000256" key="4">
    <source>
        <dbReference type="ARBA" id="ARBA00022786"/>
    </source>
</evidence>
<dbReference type="InterPro" id="IPR057254">
    <property type="entry name" value="UCH_AS"/>
</dbReference>
<evidence type="ECO:0000256" key="6">
    <source>
        <dbReference type="ARBA" id="ARBA00022807"/>
    </source>
</evidence>
<evidence type="ECO:0000256" key="8">
    <source>
        <dbReference type="RuleBase" id="RU361215"/>
    </source>
</evidence>
<evidence type="ECO:0000256" key="5">
    <source>
        <dbReference type="ARBA" id="ARBA00022801"/>
    </source>
</evidence>
<keyword evidence="4 8" id="KW-0833">Ubl conjugation pathway</keyword>
<evidence type="ECO:0000256" key="3">
    <source>
        <dbReference type="ARBA" id="ARBA00022670"/>
    </source>
</evidence>
<evidence type="ECO:0000256" key="1">
    <source>
        <dbReference type="ARBA" id="ARBA00000707"/>
    </source>
</evidence>
<organism evidence="10 11">
    <name type="scientific">Candolleomyces aberdarensis</name>
    <dbReference type="NCBI Taxonomy" id="2316362"/>
    <lineage>
        <taxon>Eukaryota</taxon>
        <taxon>Fungi</taxon>
        <taxon>Dikarya</taxon>
        <taxon>Basidiomycota</taxon>
        <taxon>Agaricomycotina</taxon>
        <taxon>Agaricomycetes</taxon>
        <taxon>Agaricomycetidae</taxon>
        <taxon>Agaricales</taxon>
        <taxon>Agaricineae</taxon>
        <taxon>Psathyrellaceae</taxon>
        <taxon>Candolleomyces</taxon>
    </lineage>
</organism>
<dbReference type="Proteomes" id="UP000290288">
    <property type="component" value="Unassembled WGS sequence"/>
</dbReference>
<keyword evidence="6 8" id="KW-0788">Thiol protease</keyword>
<dbReference type="STRING" id="2316362.A0A4Q2DSU3"/>
<keyword evidence="5 8" id="KW-0378">Hydrolase</keyword>
<dbReference type="GO" id="GO:0006511">
    <property type="term" value="P:ubiquitin-dependent protein catabolic process"/>
    <property type="evidence" value="ECO:0007669"/>
    <property type="project" value="UniProtKB-UniRule"/>
</dbReference>
<dbReference type="CDD" id="cd09616">
    <property type="entry name" value="Peptidase_C12_UCH_L1_L3"/>
    <property type="match status" value="1"/>
</dbReference>
<dbReference type="PANTHER" id="PTHR10589">
    <property type="entry name" value="UBIQUITIN CARBOXYL-TERMINAL HYDROLASE"/>
    <property type="match status" value="1"/>
</dbReference>
<dbReference type="Pfam" id="PF01088">
    <property type="entry name" value="Peptidase_C12"/>
    <property type="match status" value="1"/>
</dbReference>
<dbReference type="Gene3D" id="3.40.532.10">
    <property type="entry name" value="Peptidase C12, ubiquitin carboxyl-terminal hydrolase"/>
    <property type="match status" value="1"/>
</dbReference>